<name>D8IXX3_HERSS</name>
<dbReference type="PANTHER" id="PTHR30561">
    <property type="entry name" value="SMR FAMILY PROTON-DEPENDENT DRUG EFFLUX TRANSPORTER SUGE"/>
    <property type="match status" value="1"/>
</dbReference>
<dbReference type="STRING" id="757424.Hsero_4629"/>
<keyword evidence="2" id="KW-0813">Transport</keyword>
<dbReference type="Proteomes" id="UP000000329">
    <property type="component" value="Chromosome"/>
</dbReference>
<dbReference type="InterPro" id="IPR045324">
    <property type="entry name" value="Small_multidrug_res"/>
</dbReference>
<dbReference type="AlphaFoldDB" id="D8IXX3"/>
<dbReference type="EMBL" id="CP002039">
    <property type="protein sequence ID" value="ADJ66095.1"/>
    <property type="molecule type" value="Genomic_DNA"/>
</dbReference>
<dbReference type="HOGENOM" id="CLU_133067_0_2_4"/>
<feature type="transmembrane region" description="Helical" evidence="9">
    <location>
        <begin position="58"/>
        <end position="79"/>
    </location>
</feature>
<dbReference type="GO" id="GO:0005886">
    <property type="term" value="C:plasma membrane"/>
    <property type="evidence" value="ECO:0007669"/>
    <property type="project" value="UniProtKB-SubCell"/>
</dbReference>
<evidence type="ECO:0000256" key="4">
    <source>
        <dbReference type="ARBA" id="ARBA00022692"/>
    </source>
</evidence>
<comment type="similarity">
    <text evidence="7 8">Belongs to the drug/metabolite transporter (DMT) superfamily. Small multidrug resistance (SMR) (TC 2.A.7.1) family.</text>
</comment>
<evidence type="ECO:0000256" key="9">
    <source>
        <dbReference type="SAM" id="Phobius"/>
    </source>
</evidence>
<dbReference type="SUPFAM" id="SSF103481">
    <property type="entry name" value="Multidrug resistance efflux transporter EmrE"/>
    <property type="match status" value="1"/>
</dbReference>
<feature type="transmembrane region" description="Helical" evidence="9">
    <location>
        <begin position="33"/>
        <end position="51"/>
    </location>
</feature>
<dbReference type="GeneID" id="29391456"/>
<sequence length="110" mass="11528">MSAYLSLAIAIVAEVIATTALKSSQGFTRLLPGLIVVAGYGVSFYCLALTLRTMPTSVAYAIWSGVGLVLITLAAWLIHHQRLDWPAVAGIALIVAGVMVINLFSSSAAH</sequence>
<dbReference type="RefSeq" id="WP_013236547.1">
    <property type="nucleotide sequence ID" value="NC_014323.1"/>
</dbReference>
<dbReference type="GO" id="GO:0031460">
    <property type="term" value="P:glycine betaine transport"/>
    <property type="evidence" value="ECO:0007669"/>
    <property type="project" value="TreeGrafter"/>
</dbReference>
<evidence type="ECO:0000256" key="3">
    <source>
        <dbReference type="ARBA" id="ARBA00022475"/>
    </source>
</evidence>
<dbReference type="GO" id="GO:0015199">
    <property type="term" value="F:amino-acid betaine transmembrane transporter activity"/>
    <property type="evidence" value="ECO:0007669"/>
    <property type="project" value="TreeGrafter"/>
</dbReference>
<dbReference type="PANTHER" id="PTHR30561:SF1">
    <property type="entry name" value="MULTIDRUG TRANSPORTER EMRE"/>
    <property type="match status" value="1"/>
</dbReference>
<dbReference type="GO" id="GO:0015220">
    <property type="term" value="F:choline transmembrane transporter activity"/>
    <property type="evidence" value="ECO:0007669"/>
    <property type="project" value="TreeGrafter"/>
</dbReference>
<evidence type="ECO:0000256" key="6">
    <source>
        <dbReference type="ARBA" id="ARBA00023136"/>
    </source>
</evidence>
<keyword evidence="11" id="KW-1185">Reference proteome</keyword>
<dbReference type="Pfam" id="PF00893">
    <property type="entry name" value="Multi_Drug_Res"/>
    <property type="match status" value="1"/>
</dbReference>
<proteinExistence type="inferred from homology"/>
<evidence type="ECO:0000313" key="10">
    <source>
        <dbReference type="EMBL" id="ADJ66095.1"/>
    </source>
</evidence>
<protein>
    <submittedName>
        <fullName evidence="10">Cations and cationic drugs membrane transport protein</fullName>
    </submittedName>
</protein>
<gene>
    <name evidence="10" type="primary">emrE</name>
    <name evidence="10" type="ordered locus">Hsero_4629</name>
</gene>
<evidence type="ECO:0000256" key="8">
    <source>
        <dbReference type="RuleBase" id="RU003942"/>
    </source>
</evidence>
<dbReference type="FunFam" id="1.10.3730.20:FF:000001">
    <property type="entry name" value="Quaternary ammonium compound resistance transporter SugE"/>
    <property type="match status" value="1"/>
</dbReference>
<evidence type="ECO:0000256" key="7">
    <source>
        <dbReference type="ARBA" id="ARBA00038032"/>
    </source>
</evidence>
<keyword evidence="3" id="KW-1003">Cell membrane</keyword>
<dbReference type="KEGG" id="hse:Hsero_4629"/>
<dbReference type="InterPro" id="IPR000390">
    <property type="entry name" value="Small_drug/metabolite_transptr"/>
</dbReference>
<dbReference type="InterPro" id="IPR037185">
    <property type="entry name" value="EmrE-like"/>
</dbReference>
<evidence type="ECO:0000313" key="11">
    <source>
        <dbReference type="Proteomes" id="UP000000329"/>
    </source>
</evidence>
<feature type="transmembrane region" description="Helical" evidence="9">
    <location>
        <begin position="85"/>
        <end position="104"/>
    </location>
</feature>
<accession>D8IXX3</accession>
<dbReference type="GO" id="GO:1990961">
    <property type="term" value="P:xenobiotic detoxification by transmembrane export across the plasma membrane"/>
    <property type="evidence" value="ECO:0007669"/>
    <property type="project" value="UniProtKB-ARBA"/>
</dbReference>
<keyword evidence="5 9" id="KW-1133">Transmembrane helix</keyword>
<keyword evidence="6 9" id="KW-0472">Membrane</keyword>
<comment type="subcellular location">
    <subcellularLocation>
        <location evidence="1 8">Cell membrane</location>
        <topology evidence="1 8">Multi-pass membrane protein</topology>
    </subcellularLocation>
</comment>
<evidence type="ECO:0000256" key="2">
    <source>
        <dbReference type="ARBA" id="ARBA00022448"/>
    </source>
</evidence>
<dbReference type="GO" id="GO:0015297">
    <property type="term" value="F:antiporter activity"/>
    <property type="evidence" value="ECO:0007669"/>
    <property type="project" value="TreeGrafter"/>
</dbReference>
<keyword evidence="4 8" id="KW-0812">Transmembrane</keyword>
<dbReference type="eggNOG" id="COG2076">
    <property type="taxonomic scope" value="Bacteria"/>
</dbReference>
<evidence type="ECO:0000256" key="1">
    <source>
        <dbReference type="ARBA" id="ARBA00004651"/>
    </source>
</evidence>
<evidence type="ECO:0000256" key="5">
    <source>
        <dbReference type="ARBA" id="ARBA00022989"/>
    </source>
</evidence>
<dbReference type="Gene3D" id="1.10.3730.20">
    <property type="match status" value="1"/>
</dbReference>
<reference evidence="10 11" key="1">
    <citation type="submission" date="2010-04" db="EMBL/GenBank/DDBJ databases">
        <title>The genome of Herbaspirillum seropedicae SmR1, an endophytic, nitrogen-fixing, plant-growth promoting beta-Proteobacteria.</title>
        <authorList>
            <person name="Pedrosa F.O."/>
            <person name="Monteiro R.A."/>
            <person name="Wassem R."/>
            <person name="Cruz L.M."/>
            <person name="Ayub R.A."/>
            <person name="Colauto N.B."/>
            <person name="Fernandez M.A."/>
            <person name="Fungaro M.H.P."/>
            <person name="Grisard E.C."/>
            <person name="Hungria M."/>
            <person name="Madeira H.M.F."/>
            <person name="Nodari R.O."/>
            <person name="Osaku C.A."/>
            <person name="Petzl-Erler M.L."/>
            <person name="Terenzi H."/>
            <person name="Vieira L.G.E."/>
            <person name="Almeida M.I.M."/>
            <person name="Alves L.R."/>
            <person name="Arantes O.M.N."/>
            <person name="Balsanelli E."/>
            <person name="Barcellos F.G."/>
            <person name="Baura V.A."/>
            <person name="Binde D.R."/>
            <person name="Campo R.J."/>
            <person name="Chubatsu L.S."/>
            <person name="Chueire L.M.O."/>
            <person name="Ciferri R.R."/>
            <person name="Correa L.C."/>
            <person name="da Conceicao Silva J.L."/>
            <person name="Dabul A.N.G."/>
            <person name="Dambros B.P."/>
            <person name="Faoro H."/>
            <person name="Favetti A."/>
            <person name="Friedermann G."/>
            <person name="Furlaneto M.C."/>
            <person name="Gasques L.S."/>
            <person name="Gimenes C.C.T."/>
            <person name="Gioppo N.M.R."/>
            <person name="Glienke-Blanco C."/>
            <person name="Godoy L.P."/>
            <person name="Guerra M.P."/>
            <person name="Karp S."/>
            <person name="Kava-Cordeiro V."/>
            <person name="Margarido V.P."/>
            <person name="Mathioni S.M."/>
            <person name="Menck-Soares M.A."/>
            <person name="Murace N.K."/>
            <person name="Nicolas M.F."/>
            <person name="Oliveira C.E.C."/>
            <person name="Pagnan N.A.B."/>
            <person name="Pamphile J.A."/>
            <person name="Patussi E.V."/>
            <person name="Pereira L.F.P."/>
            <person name="Pereira-Ferrari L."/>
            <person name="Pinto F.G.S."/>
            <person name="Precoma C."/>
            <person name="Prioli A.J."/>
            <person name="Prioli S.M.A.P."/>
            <person name="Raittz R.T."/>
            <person name="Ramos H.J.O."/>
            <person name="Ribeiro E.M.S.F."/>
            <person name="Rigo L.U."/>
            <person name="Rocha C.L.M.S.C."/>
            <person name="Rocha S.N."/>
            <person name="Santos K."/>
            <person name="Satori D."/>
            <person name="Silva A.G."/>
            <person name="Simao R.C.G."/>
            <person name="Soares M.A.M."/>
            <person name="Souza E.M."/>
            <person name="Steffens M.B.R."/>
            <person name="Steindel M."/>
            <person name="Tadra-Sfeir M.Z."/>
            <person name="Takahashi E.K."/>
            <person name="Torres R.A."/>
            <person name="Valle J.S."/>
            <person name="Vernal J.I."/>
            <person name="Vilas-Boas L.A."/>
            <person name="Watanabe M.A.E."/>
            <person name="Weiss V.A."/>
            <person name="Yates M.A."/>
            <person name="Souza E.M."/>
        </authorList>
    </citation>
    <scope>NUCLEOTIDE SEQUENCE [LARGE SCALE GENOMIC DNA]</scope>
    <source>
        <strain evidence="10 11">SmR1</strain>
    </source>
</reference>
<organism evidence="10 11">
    <name type="scientific">Herbaspirillum seropedicae (strain SmR1)</name>
    <dbReference type="NCBI Taxonomy" id="757424"/>
    <lineage>
        <taxon>Bacteria</taxon>
        <taxon>Pseudomonadati</taxon>
        <taxon>Pseudomonadota</taxon>
        <taxon>Betaproteobacteria</taxon>
        <taxon>Burkholderiales</taxon>
        <taxon>Oxalobacteraceae</taxon>
        <taxon>Herbaspirillum</taxon>
    </lineage>
</organism>
<dbReference type="OrthoDB" id="9808638at2"/>